<organism evidence="7 8">
    <name type="scientific">Furculomyces boomerangus</name>
    <dbReference type="NCBI Taxonomy" id="61424"/>
    <lineage>
        <taxon>Eukaryota</taxon>
        <taxon>Fungi</taxon>
        <taxon>Fungi incertae sedis</taxon>
        <taxon>Zoopagomycota</taxon>
        <taxon>Kickxellomycotina</taxon>
        <taxon>Harpellomycetes</taxon>
        <taxon>Harpellales</taxon>
        <taxon>Harpellaceae</taxon>
        <taxon>Furculomyces</taxon>
    </lineage>
</organism>
<dbReference type="InterPro" id="IPR039551">
    <property type="entry name" value="Cho/carn_acyl_trans"/>
</dbReference>
<protein>
    <recommendedName>
        <fullName evidence="6">Choline/carnitine acyltransferase domain-containing protein</fullName>
    </recommendedName>
</protein>
<dbReference type="AlphaFoldDB" id="A0A2T9Z2P0"/>
<feature type="active site" description="Proton acceptor" evidence="4">
    <location>
        <position position="319"/>
    </location>
</feature>
<dbReference type="Gene3D" id="3.30.559.10">
    <property type="entry name" value="Chloramphenicol acetyltransferase-like domain"/>
    <property type="match status" value="1"/>
</dbReference>
<feature type="domain" description="Choline/carnitine acyltransferase" evidence="6">
    <location>
        <begin position="17"/>
        <end position="589"/>
    </location>
</feature>
<sequence length="656" mass="74740">MTVDLSYLDNSKDLPKLPVPSMEQSVEKLIKTVKPLFNGPEFDVFMKKVDDFMDPERSIGRILHKRLEDRANDPNIVSWVEEWWNEAAYFTNRQSICFHVNYYFGFRRIQTPDNSIPKQAKLAAAIISSITNYRNEIITGVFKEDTVRGTKLCMHQFRYQFGTSRQPGESADETVSFPFEESKHIAIAHKGLFYSFNPYNEDGSIKSIESIEGSLAGLINNNKNVKAERTKSISVLTTLERDDWHYARESLLNVSDKNKESLHMIESSAFLLSLDDNSPKTYSELSKACYTSDGLNRFYDKCFQVLVFANGRYGFNGEHSLTDGTTDVRLSRYFVSEVEKYFSSQENINAPPGESDLPTSLEFDYNITLKHFIRRAWSYFDHYTFRQEVSATRYTRFGKNTIKKFKVSPDSFAQMAVQLAYYRLYDHFVATYESASTRAFAKGRTETSRSISEASMAWCRAMMDEDPRQMAGEEISDAEKAGMLRQAIKAQSEYTAAAARAMGIDRYFMGLRRCILPGEEWPELFHDNAFKKSSYWQLSTSQISEEFMDAYGWGQVVYDGFGIAYMVLNDCYHFNVCSTHLGSQRLCDAVCESMDDMFAILLHESGIEEEKAKSIETPHTTASIISQSVGSVLKSVSSGLRLLSLSSGEVAITEKS</sequence>
<dbReference type="GO" id="GO:0005777">
    <property type="term" value="C:peroxisome"/>
    <property type="evidence" value="ECO:0007669"/>
    <property type="project" value="TreeGrafter"/>
</dbReference>
<evidence type="ECO:0000256" key="4">
    <source>
        <dbReference type="PIRSR" id="PIRSR600542-1"/>
    </source>
</evidence>
<dbReference type="GO" id="GO:0005739">
    <property type="term" value="C:mitochondrion"/>
    <property type="evidence" value="ECO:0007669"/>
    <property type="project" value="TreeGrafter"/>
</dbReference>
<dbReference type="PROSITE" id="PS00440">
    <property type="entry name" value="ACYLTRANSF_C_2"/>
    <property type="match status" value="1"/>
</dbReference>
<proteinExistence type="inferred from homology"/>
<reference evidence="7 8" key="1">
    <citation type="journal article" date="2018" name="MBio">
        <title>Comparative Genomics Reveals the Core Gene Toolbox for the Fungus-Insect Symbiosis.</title>
        <authorList>
            <person name="Wang Y."/>
            <person name="Stata M."/>
            <person name="Wang W."/>
            <person name="Stajich J.E."/>
            <person name="White M.M."/>
            <person name="Moncalvo J.M."/>
        </authorList>
    </citation>
    <scope>NUCLEOTIDE SEQUENCE [LARGE SCALE GENOMIC DNA]</scope>
    <source>
        <strain evidence="7 8">AUS-77-4</strain>
    </source>
</reference>
<evidence type="ECO:0000256" key="1">
    <source>
        <dbReference type="ARBA" id="ARBA00005232"/>
    </source>
</evidence>
<comment type="caution">
    <text evidence="7">The sequence shown here is derived from an EMBL/GenBank/DDBJ whole genome shotgun (WGS) entry which is preliminary data.</text>
</comment>
<dbReference type="PROSITE" id="PS00439">
    <property type="entry name" value="ACYLTRANSF_C_1"/>
    <property type="match status" value="1"/>
</dbReference>
<evidence type="ECO:0000256" key="2">
    <source>
        <dbReference type="ARBA" id="ARBA00022679"/>
    </source>
</evidence>
<evidence type="ECO:0000313" key="8">
    <source>
        <dbReference type="Proteomes" id="UP000245699"/>
    </source>
</evidence>
<keyword evidence="8" id="KW-1185">Reference proteome</keyword>
<evidence type="ECO:0000256" key="3">
    <source>
        <dbReference type="ARBA" id="ARBA00023315"/>
    </source>
</evidence>
<evidence type="ECO:0000259" key="6">
    <source>
        <dbReference type="Pfam" id="PF00755"/>
    </source>
</evidence>
<gene>
    <name evidence="7" type="ORF">BB559_001215</name>
</gene>
<comment type="similarity">
    <text evidence="1 5">Belongs to the carnitine/choline acetyltransferase family.</text>
</comment>
<dbReference type="EMBL" id="MBFT01000065">
    <property type="protein sequence ID" value="PVU98865.1"/>
    <property type="molecule type" value="Genomic_DNA"/>
</dbReference>
<dbReference type="PANTHER" id="PTHR22589">
    <property type="entry name" value="CARNITINE O-ACYLTRANSFERASE"/>
    <property type="match status" value="1"/>
</dbReference>
<dbReference type="SUPFAM" id="SSF52777">
    <property type="entry name" value="CoA-dependent acyltransferases"/>
    <property type="match status" value="2"/>
</dbReference>
<dbReference type="InterPro" id="IPR000542">
    <property type="entry name" value="Carn_acyl_trans"/>
</dbReference>
<dbReference type="InterPro" id="IPR023213">
    <property type="entry name" value="CAT-like_dom_sf"/>
</dbReference>
<dbReference type="Gene3D" id="3.30.559.70">
    <property type="entry name" value="Choline/Carnitine o-acyltransferase, domain 2"/>
    <property type="match status" value="1"/>
</dbReference>
<dbReference type="InterPro" id="IPR042231">
    <property type="entry name" value="Cho/carn_acyl_trans_2"/>
</dbReference>
<keyword evidence="2 5" id="KW-0808">Transferase</keyword>
<dbReference type="STRING" id="61424.A0A2T9Z2P0"/>
<keyword evidence="3 5" id="KW-0012">Acyltransferase</keyword>
<dbReference type="Pfam" id="PF00755">
    <property type="entry name" value="Carn_acyltransf"/>
    <property type="match status" value="1"/>
</dbReference>
<evidence type="ECO:0000313" key="7">
    <source>
        <dbReference type="EMBL" id="PVU98865.1"/>
    </source>
</evidence>
<dbReference type="OrthoDB" id="240216at2759"/>
<name>A0A2T9Z2P0_9FUNG</name>
<evidence type="ECO:0000256" key="5">
    <source>
        <dbReference type="RuleBase" id="RU003801"/>
    </source>
</evidence>
<dbReference type="GO" id="GO:0004092">
    <property type="term" value="F:carnitine O-acetyltransferase activity"/>
    <property type="evidence" value="ECO:0007669"/>
    <property type="project" value="TreeGrafter"/>
</dbReference>
<dbReference type="PANTHER" id="PTHR22589:SF103">
    <property type="entry name" value="CARNITINE O-ACETYL-TRANSFERASE, ISOFORM A-RELATED"/>
    <property type="match status" value="1"/>
</dbReference>
<dbReference type="GO" id="GO:0009437">
    <property type="term" value="P:carnitine metabolic process"/>
    <property type="evidence" value="ECO:0007669"/>
    <property type="project" value="TreeGrafter"/>
</dbReference>
<dbReference type="Proteomes" id="UP000245699">
    <property type="component" value="Unassembled WGS sequence"/>
</dbReference>
<accession>A0A2T9Z2P0</accession>